<evidence type="ECO:0000313" key="1">
    <source>
        <dbReference type="EMBL" id="CAB1450399.1"/>
    </source>
</evidence>
<dbReference type="EMBL" id="CADEAL010004052">
    <property type="protein sequence ID" value="CAB1450399.1"/>
    <property type="molecule type" value="Genomic_DNA"/>
</dbReference>
<gene>
    <name evidence="1" type="ORF">PLEPLA_LOCUS38088</name>
</gene>
<evidence type="ECO:0000313" key="2">
    <source>
        <dbReference type="Proteomes" id="UP001153269"/>
    </source>
</evidence>
<dbReference type="AlphaFoldDB" id="A0A9N7VJ23"/>
<dbReference type="Proteomes" id="UP001153269">
    <property type="component" value="Unassembled WGS sequence"/>
</dbReference>
<comment type="caution">
    <text evidence="1">The sequence shown here is derived from an EMBL/GenBank/DDBJ whole genome shotgun (WGS) entry which is preliminary data.</text>
</comment>
<proteinExistence type="predicted"/>
<organism evidence="1 2">
    <name type="scientific">Pleuronectes platessa</name>
    <name type="common">European plaice</name>
    <dbReference type="NCBI Taxonomy" id="8262"/>
    <lineage>
        <taxon>Eukaryota</taxon>
        <taxon>Metazoa</taxon>
        <taxon>Chordata</taxon>
        <taxon>Craniata</taxon>
        <taxon>Vertebrata</taxon>
        <taxon>Euteleostomi</taxon>
        <taxon>Actinopterygii</taxon>
        <taxon>Neopterygii</taxon>
        <taxon>Teleostei</taxon>
        <taxon>Neoteleostei</taxon>
        <taxon>Acanthomorphata</taxon>
        <taxon>Carangaria</taxon>
        <taxon>Pleuronectiformes</taxon>
        <taxon>Pleuronectoidei</taxon>
        <taxon>Pleuronectidae</taxon>
        <taxon>Pleuronectes</taxon>
    </lineage>
</organism>
<keyword evidence="2" id="KW-1185">Reference proteome</keyword>
<sequence>MSEATLIRQRNVREAPRLLAHIYYEMLMNPSRGLRQQVHKTLEWKVLLPDSSTSIPLAGQQECADPAANRWGRVWLNRQVTWSRGSDVRVSVTPAPGSVSVTHAVQGREVTQPLMQHEHKTHKWVKRNEKRSS</sequence>
<name>A0A9N7VJ23_PLEPL</name>
<protein>
    <submittedName>
        <fullName evidence="1">Uncharacterized protein</fullName>
    </submittedName>
</protein>
<reference evidence="1" key="1">
    <citation type="submission" date="2020-03" db="EMBL/GenBank/DDBJ databases">
        <authorList>
            <person name="Weist P."/>
        </authorList>
    </citation>
    <scope>NUCLEOTIDE SEQUENCE</scope>
</reference>
<accession>A0A9N7VJ23</accession>